<evidence type="ECO:0008006" key="3">
    <source>
        <dbReference type="Google" id="ProtNLM"/>
    </source>
</evidence>
<proteinExistence type="predicted"/>
<protein>
    <recommendedName>
        <fullName evidence="3">DUF2336 domain-containing protein</fullName>
    </recommendedName>
</protein>
<reference evidence="1 2" key="1">
    <citation type="submission" date="2020-08" db="EMBL/GenBank/DDBJ databases">
        <title>Genomic Encyclopedia of Type Strains, Phase IV (KMG-IV): sequencing the most valuable type-strain genomes for metagenomic binning, comparative biology and taxonomic classification.</title>
        <authorList>
            <person name="Goeker M."/>
        </authorList>
    </citation>
    <scope>NUCLEOTIDE SEQUENCE [LARGE SCALE GENOMIC DNA]</scope>
    <source>
        <strain evidence="1 2">DSM 27203</strain>
    </source>
</reference>
<dbReference type="AlphaFoldDB" id="A0A840YUS5"/>
<evidence type="ECO:0000313" key="2">
    <source>
        <dbReference type="Proteomes" id="UP000554342"/>
    </source>
</evidence>
<dbReference type="Proteomes" id="UP000554342">
    <property type="component" value="Unassembled WGS sequence"/>
</dbReference>
<name>A0A840YUS5_9SPHN</name>
<gene>
    <name evidence="1" type="ORF">FHR23_000224</name>
</gene>
<sequence>MSAEPSEPRAGNSVSAETMLACAAAARARAIAARAGQVRDFLLPDAHRLSEHVRHLTLQRLSATIDSVAREIGEHAVRLLERDGKQGAAARLKQRDTIPETLLAAQAFQGSGIIDEILAATSLDLLTDSLPVEAKEDPDQPSLLVRLSQSEDRLVATAAVALMHADGRKQGGVILPAELHHRLVWIVAAALGRTGAGDADIDGALIEATRRSLAAHDEGDRAEAVAMRLALTLDPTAEMRDALMTEAVQDRRLLLLAALMAQGLRIEFTDARDLLLDREGSGLWVALRALDLARPAIARIGYALCEGDPARDVEQFAAQIDAIMKISPDYARRAIAPMRLDPDYRQAMMMLDIGKEGGANDA</sequence>
<organism evidence="1 2">
    <name type="scientific">Stakelama sediminis</name>
    <dbReference type="NCBI Taxonomy" id="463200"/>
    <lineage>
        <taxon>Bacteria</taxon>
        <taxon>Pseudomonadati</taxon>
        <taxon>Pseudomonadota</taxon>
        <taxon>Alphaproteobacteria</taxon>
        <taxon>Sphingomonadales</taxon>
        <taxon>Sphingomonadaceae</taxon>
        <taxon>Stakelama</taxon>
    </lineage>
</organism>
<comment type="caution">
    <text evidence="1">The sequence shown here is derived from an EMBL/GenBank/DDBJ whole genome shotgun (WGS) entry which is preliminary data.</text>
</comment>
<keyword evidence="2" id="KW-1185">Reference proteome</keyword>
<dbReference type="RefSeq" id="WP_184001104.1">
    <property type="nucleotide sequence ID" value="NZ_BAABIF010000004.1"/>
</dbReference>
<accession>A0A840YUS5</accession>
<evidence type="ECO:0000313" key="1">
    <source>
        <dbReference type="EMBL" id="MBB5717317.1"/>
    </source>
</evidence>
<dbReference type="EMBL" id="JACIJI010000001">
    <property type="protein sequence ID" value="MBB5717317.1"/>
    <property type="molecule type" value="Genomic_DNA"/>
</dbReference>